<name>A0ABQ7RPU7_PICAN</name>
<reference evidence="1 2" key="1">
    <citation type="journal article" date="2021" name="G3 (Bethesda)">
        <title>Genomic diversity, chromosomal rearrangements, and interspecies hybridization in the ogataea polymorpha species complex.</title>
        <authorList>
            <person name="Hanson S.J."/>
            <person name="Cinneide E.O."/>
            <person name="Salzberg L.I."/>
            <person name="Wolfe K.H."/>
            <person name="McGowan J."/>
            <person name="Fitzpatrick D.A."/>
            <person name="Matlin K."/>
        </authorList>
    </citation>
    <scope>NUCLEOTIDE SEQUENCE [LARGE SCALE GENOMIC DNA]</scope>
    <source>
        <strain evidence="1">51-138</strain>
    </source>
</reference>
<gene>
    <name evidence="1" type="ORF">KL940_005150</name>
</gene>
<sequence length="105" mass="11287">MPKVLLVAKMGKNRSLVGFGRRAMCPATRLPSTRGLGSGKNQEKPLGKRFSEIGDYLARGTVSESAAYASMCGPLYTHKCFLRLISAAVHGSNKLKPCGVNSKFL</sequence>
<protein>
    <submittedName>
        <fullName evidence="1">Uncharacterized protein</fullName>
    </submittedName>
</protein>
<proteinExistence type="predicted"/>
<dbReference type="Proteomes" id="UP001197328">
    <property type="component" value="Unassembled WGS sequence"/>
</dbReference>
<organism evidence="1 2">
    <name type="scientific">Pichia angusta</name>
    <name type="common">Yeast</name>
    <name type="synonym">Hansenula polymorpha</name>
    <dbReference type="NCBI Taxonomy" id="870730"/>
    <lineage>
        <taxon>Eukaryota</taxon>
        <taxon>Fungi</taxon>
        <taxon>Dikarya</taxon>
        <taxon>Ascomycota</taxon>
        <taxon>Saccharomycotina</taxon>
        <taxon>Pichiomycetes</taxon>
        <taxon>Pichiales</taxon>
        <taxon>Pichiaceae</taxon>
        <taxon>Ogataea</taxon>
    </lineage>
</organism>
<comment type="caution">
    <text evidence="1">The sequence shown here is derived from an EMBL/GenBank/DDBJ whole genome shotgun (WGS) entry which is preliminary data.</text>
</comment>
<dbReference type="EMBL" id="JAHLVD010000020">
    <property type="protein sequence ID" value="KAG7845594.1"/>
    <property type="molecule type" value="Genomic_DNA"/>
</dbReference>
<accession>A0ABQ7RPU7</accession>
<keyword evidence="2" id="KW-1185">Reference proteome</keyword>
<evidence type="ECO:0000313" key="2">
    <source>
        <dbReference type="Proteomes" id="UP001197328"/>
    </source>
</evidence>
<evidence type="ECO:0000313" key="1">
    <source>
        <dbReference type="EMBL" id="KAG7845594.1"/>
    </source>
</evidence>